<reference evidence="2 3" key="1">
    <citation type="submission" date="2022-01" db="EMBL/GenBank/DDBJ databases">
        <title>Draft Genome Sequences of Seven Type Strains of the Genus Streptomyces.</title>
        <authorList>
            <person name="Aziz S."/>
            <person name="Coretto E."/>
            <person name="Chronakova A."/>
            <person name="Sproer C."/>
            <person name="Huber K."/>
            <person name="Nouioui I."/>
            <person name="Gross H."/>
        </authorList>
    </citation>
    <scope>NUCLEOTIDE SEQUENCE [LARGE SCALE GENOMIC DNA]</scope>
    <source>
        <strain evidence="2 3">DSM 41685</strain>
    </source>
</reference>
<name>A0ABS9J8R4_9ACTN</name>
<evidence type="ECO:0000256" key="1">
    <source>
        <dbReference type="SAM" id="MobiDB-lite"/>
    </source>
</evidence>
<organism evidence="2 3">
    <name type="scientific">Streptomyces tricolor</name>
    <dbReference type="NCBI Taxonomy" id="68277"/>
    <lineage>
        <taxon>Bacteria</taxon>
        <taxon>Bacillati</taxon>
        <taxon>Actinomycetota</taxon>
        <taxon>Actinomycetes</taxon>
        <taxon>Kitasatosporales</taxon>
        <taxon>Streptomycetaceae</taxon>
        <taxon>Streptomyces</taxon>
        <taxon>Streptomyces violaceoruber group</taxon>
    </lineage>
</organism>
<evidence type="ECO:0008006" key="4">
    <source>
        <dbReference type="Google" id="ProtNLM"/>
    </source>
</evidence>
<accession>A0ABS9J8R4</accession>
<dbReference type="Proteomes" id="UP001299012">
    <property type="component" value="Unassembled WGS sequence"/>
</dbReference>
<proteinExistence type="predicted"/>
<gene>
    <name evidence="2" type="ORF">L0F81_01380</name>
</gene>
<dbReference type="RefSeq" id="WP_143650059.1">
    <property type="nucleotide sequence ID" value="NZ_JAKKZF010000003.1"/>
</dbReference>
<evidence type="ECO:0000313" key="3">
    <source>
        <dbReference type="Proteomes" id="UP001299012"/>
    </source>
</evidence>
<keyword evidence="3" id="KW-1185">Reference proteome</keyword>
<evidence type="ECO:0000313" key="2">
    <source>
        <dbReference type="EMBL" id="MCG0061946.1"/>
    </source>
</evidence>
<protein>
    <recommendedName>
        <fullName evidence="4">Peptidase S74 domain-containing protein</fullName>
    </recommendedName>
</protein>
<feature type="region of interest" description="Disordered" evidence="1">
    <location>
        <begin position="73"/>
        <end position="108"/>
    </location>
</feature>
<dbReference type="EMBL" id="JAKKZF010000003">
    <property type="protein sequence ID" value="MCG0061946.1"/>
    <property type="molecule type" value="Genomic_DNA"/>
</dbReference>
<sequence length="108" mass="11855">MLDAVARLPVSTWRCTWEPEGVRHLDPMAQDWHAAFHLGSSDRRIDVVDAFGVAVVCIQALERRITQLPEDLHTRRLQLREPTAPQHAQTDSGAPKGRAQGAPAVGSG</sequence>
<comment type="caution">
    <text evidence="2">The sequence shown here is derived from an EMBL/GenBank/DDBJ whole genome shotgun (WGS) entry which is preliminary data.</text>
</comment>